<feature type="chain" id="PRO_5003400650" description="Lipoprotein" evidence="1">
    <location>
        <begin position="26"/>
        <end position="265"/>
    </location>
</feature>
<keyword evidence="3" id="KW-1185">Reference proteome</keyword>
<proteinExistence type="predicted"/>
<sequence>MNNPRKNLINAFAIALLFSAASCVTSDLEEDMTAVDKGISSDEISGITGLMEEVDLMIMSMMQQDLSQQRLLPLLDEMTCPGTVITRDDKNGQISVNFGSGCISAGGLEKQGSLTVKYTDNFLSKGSLLEISFEDFSVNGRKLQGTKTLENLGYDAVERKLKFSSSMKDFKIINEEAQVFTVNQNYFRELELSTETDGFRIYLKGSGSLAAENYSTTTFEIVQPLKYMQECIESGSFNPIEGSLQISSKADKSTILSFESSGCSS</sequence>
<gene>
    <name evidence="2" type="ordered locus">Cycma_1783</name>
</gene>
<dbReference type="AlphaFoldDB" id="G0IVZ1"/>
<dbReference type="PROSITE" id="PS51257">
    <property type="entry name" value="PROKAR_LIPOPROTEIN"/>
    <property type="match status" value="1"/>
</dbReference>
<dbReference type="HOGENOM" id="CLU_1048557_0_0_10"/>
<organism evidence="2 3">
    <name type="scientific">Cyclobacterium marinum (strain ATCC 25205 / DSM 745 / LMG 13164 / NCIMB 1802)</name>
    <name type="common">Flectobacillus marinus</name>
    <dbReference type="NCBI Taxonomy" id="880070"/>
    <lineage>
        <taxon>Bacteria</taxon>
        <taxon>Pseudomonadati</taxon>
        <taxon>Bacteroidota</taxon>
        <taxon>Cytophagia</taxon>
        <taxon>Cytophagales</taxon>
        <taxon>Cyclobacteriaceae</taxon>
        <taxon>Cyclobacterium</taxon>
    </lineage>
</organism>
<dbReference type="EMBL" id="CP002955">
    <property type="protein sequence ID" value="AEL25536.1"/>
    <property type="molecule type" value="Genomic_DNA"/>
</dbReference>
<name>G0IVZ1_CYCMS</name>
<keyword evidence="1" id="KW-0732">Signal</keyword>
<evidence type="ECO:0000313" key="2">
    <source>
        <dbReference type="EMBL" id="AEL25536.1"/>
    </source>
</evidence>
<dbReference type="RefSeq" id="WP_014019831.1">
    <property type="nucleotide sequence ID" value="NC_015914.1"/>
</dbReference>
<dbReference type="KEGG" id="cmr:Cycma_1783"/>
<evidence type="ECO:0008006" key="4">
    <source>
        <dbReference type="Google" id="ProtNLM"/>
    </source>
</evidence>
<evidence type="ECO:0000313" key="3">
    <source>
        <dbReference type="Proteomes" id="UP000001635"/>
    </source>
</evidence>
<dbReference type="Proteomes" id="UP000001635">
    <property type="component" value="Chromosome"/>
</dbReference>
<accession>G0IVZ1</accession>
<dbReference type="OrthoDB" id="1114031at2"/>
<reference evidence="3" key="1">
    <citation type="submission" date="2011-07" db="EMBL/GenBank/DDBJ databases">
        <title>The complete genome of Cyclobacterium marinum DSM 745.</title>
        <authorList>
            <person name="Lucas S."/>
            <person name="Han J."/>
            <person name="Lapidus A."/>
            <person name="Bruce D."/>
            <person name="Goodwin L."/>
            <person name="Pitluck S."/>
            <person name="Peters L."/>
            <person name="Kyrpides N."/>
            <person name="Mavromatis K."/>
            <person name="Ivanova N."/>
            <person name="Ovchinnikova G."/>
            <person name="Chertkov O."/>
            <person name="Detter J.C."/>
            <person name="Tapia R."/>
            <person name="Han C."/>
            <person name="Land M."/>
            <person name="Hauser L."/>
            <person name="Markowitz V."/>
            <person name="Cheng J.-F."/>
            <person name="Hugenholtz P."/>
            <person name="Woyke T."/>
            <person name="Wu D."/>
            <person name="Tindall B."/>
            <person name="Schuetze A."/>
            <person name="Brambilla E."/>
            <person name="Klenk H.-P."/>
            <person name="Eisen J.A."/>
        </authorList>
    </citation>
    <scope>NUCLEOTIDE SEQUENCE [LARGE SCALE GENOMIC DNA]</scope>
    <source>
        <strain evidence="3">ATCC 25205 / DSM 745 / LMG 13164 / NCIMB 1802</strain>
    </source>
</reference>
<feature type="signal peptide" evidence="1">
    <location>
        <begin position="1"/>
        <end position="25"/>
    </location>
</feature>
<protein>
    <recommendedName>
        <fullName evidence="4">Lipoprotein</fullName>
    </recommendedName>
</protein>
<evidence type="ECO:0000256" key="1">
    <source>
        <dbReference type="SAM" id="SignalP"/>
    </source>
</evidence>